<dbReference type="InterPro" id="IPR002018">
    <property type="entry name" value="CarbesteraseB"/>
</dbReference>
<comment type="caution">
    <text evidence="6">The sequence shown here is derived from an EMBL/GenBank/DDBJ whole genome shotgun (WGS) entry which is preliminary data.</text>
</comment>
<dbReference type="PANTHER" id="PTHR11559">
    <property type="entry name" value="CARBOXYLESTERASE"/>
    <property type="match status" value="1"/>
</dbReference>
<feature type="active site" description="Acyl-ester intermediate" evidence="3">
    <location>
        <position position="207"/>
    </location>
</feature>
<reference evidence="6 7" key="1">
    <citation type="submission" date="2019-12" db="EMBL/GenBank/DDBJ databases">
        <title>Genomic-based taxomic classification of the family Erythrobacteraceae.</title>
        <authorList>
            <person name="Xu L."/>
        </authorList>
    </citation>
    <scope>NUCLEOTIDE SEQUENCE [LARGE SCALE GENOMIC DNA]</scope>
    <source>
        <strain evidence="6 7">KEMB 9005-328</strain>
    </source>
</reference>
<evidence type="ECO:0000256" key="1">
    <source>
        <dbReference type="ARBA" id="ARBA00005964"/>
    </source>
</evidence>
<feature type="region of interest" description="Disordered" evidence="4">
    <location>
        <begin position="488"/>
        <end position="507"/>
    </location>
</feature>
<dbReference type="EMBL" id="WTYA01000010">
    <property type="protein sequence ID" value="MXP29623.1"/>
    <property type="molecule type" value="Genomic_DNA"/>
</dbReference>
<dbReference type="Proteomes" id="UP000439780">
    <property type="component" value="Unassembled WGS sequence"/>
</dbReference>
<sequence>MVFLLGVVLASSAIANPDHRPVVQVEGGAVEGVVDNDIAAFKGIPYAAPPVGDLRWRPPAPLQHWQGVRDASHYGAACPQPGDHKEAWAQVGPTSEDCLFLNIWQPEKHGKYPVMVFLHGGGFTYGAAGVPLYDGTNLARRGVVVVTLNYRLGLLGFFAHPALTAENPDGQLGNYGVMDQIAALRWVKRNIAAFDGDASNVTLFGESAGAGVVQTLMGSPQSKGLFEKAISESGAGGAVLFPIRGAPLSAEALGAHWAASVGLPNATAKQLRALPVSALLQRSFPFIDGKVIVASPGAPFSNGTESKIPLIIGANSNEATLPSNNEAAARKVLGDSYDDALKQYSQARPGASFEAVKTDLAEDALSILPSYSIAAMHAANGAVAYDFYFDQVPSNRRKGSAGTPHGGELEYVFGNPDAGSVWDAGDRKVSDTIAGYWVRFASTGNPNGPGAPMWPIVSADGAQQYLVIGTPTRSATLSPMEEKVRQRSLATSRAGWSGNAMHEIGHE</sequence>
<feature type="active site" description="Charge relay system" evidence="3">
    <location>
        <position position="318"/>
    </location>
</feature>
<evidence type="ECO:0000313" key="6">
    <source>
        <dbReference type="EMBL" id="MXP29623.1"/>
    </source>
</evidence>
<keyword evidence="2" id="KW-0378">Hydrolase</keyword>
<dbReference type="PRINTS" id="PR00878">
    <property type="entry name" value="CHOLNESTRASE"/>
</dbReference>
<proteinExistence type="inferred from homology"/>
<feature type="active site" description="Charge relay system" evidence="3">
    <location>
        <position position="405"/>
    </location>
</feature>
<protein>
    <submittedName>
        <fullName evidence="6">Carboxylesterase family protein</fullName>
    </submittedName>
</protein>
<dbReference type="InterPro" id="IPR019819">
    <property type="entry name" value="Carboxylesterase_B_CS"/>
</dbReference>
<evidence type="ECO:0000256" key="4">
    <source>
        <dbReference type="SAM" id="MobiDB-lite"/>
    </source>
</evidence>
<organism evidence="6 7">
    <name type="scientific">Qipengyuania algicida</name>
    <dbReference type="NCBI Taxonomy" id="1836209"/>
    <lineage>
        <taxon>Bacteria</taxon>
        <taxon>Pseudomonadati</taxon>
        <taxon>Pseudomonadota</taxon>
        <taxon>Alphaproteobacteria</taxon>
        <taxon>Sphingomonadales</taxon>
        <taxon>Erythrobacteraceae</taxon>
        <taxon>Qipengyuania</taxon>
    </lineage>
</organism>
<keyword evidence="7" id="KW-1185">Reference proteome</keyword>
<dbReference type="InterPro" id="IPR050309">
    <property type="entry name" value="Type-B_Carboxylest/Lipase"/>
</dbReference>
<dbReference type="InterPro" id="IPR000997">
    <property type="entry name" value="Cholinesterase"/>
</dbReference>
<dbReference type="AlphaFoldDB" id="A0A845AKE3"/>
<dbReference type="GO" id="GO:0004104">
    <property type="term" value="F:cholinesterase activity"/>
    <property type="evidence" value="ECO:0007669"/>
    <property type="project" value="InterPro"/>
</dbReference>
<comment type="similarity">
    <text evidence="1">Belongs to the type-B carboxylesterase/lipase family.</text>
</comment>
<evidence type="ECO:0000313" key="7">
    <source>
        <dbReference type="Proteomes" id="UP000439780"/>
    </source>
</evidence>
<gene>
    <name evidence="6" type="ORF">GRI58_12430</name>
</gene>
<dbReference type="InterPro" id="IPR029058">
    <property type="entry name" value="AB_hydrolase_fold"/>
</dbReference>
<dbReference type="RefSeq" id="WP_160753928.1">
    <property type="nucleotide sequence ID" value="NZ_WTYA01000010.1"/>
</dbReference>
<feature type="domain" description="Carboxylesterase type B" evidence="5">
    <location>
        <begin position="20"/>
        <end position="481"/>
    </location>
</feature>
<dbReference type="OrthoDB" id="9775851at2"/>
<name>A0A845AKE3_9SPHN</name>
<dbReference type="SUPFAM" id="SSF53474">
    <property type="entry name" value="alpha/beta-Hydrolases"/>
    <property type="match status" value="1"/>
</dbReference>
<evidence type="ECO:0000256" key="3">
    <source>
        <dbReference type="PIRSR" id="PIRSR600997-1"/>
    </source>
</evidence>
<dbReference type="Pfam" id="PF00135">
    <property type="entry name" value="COesterase"/>
    <property type="match status" value="1"/>
</dbReference>
<evidence type="ECO:0000256" key="2">
    <source>
        <dbReference type="ARBA" id="ARBA00022801"/>
    </source>
</evidence>
<accession>A0A845AKE3</accession>
<evidence type="ECO:0000259" key="5">
    <source>
        <dbReference type="Pfam" id="PF00135"/>
    </source>
</evidence>
<dbReference type="PROSITE" id="PS00941">
    <property type="entry name" value="CARBOXYLESTERASE_B_2"/>
    <property type="match status" value="1"/>
</dbReference>
<dbReference type="Gene3D" id="3.40.50.1820">
    <property type="entry name" value="alpha/beta hydrolase"/>
    <property type="match status" value="1"/>
</dbReference>